<dbReference type="AlphaFoldDB" id="A0A5C3QAV5"/>
<feature type="chain" id="PRO_5022820476" evidence="2">
    <location>
        <begin position="30"/>
        <end position="245"/>
    </location>
</feature>
<dbReference type="InterPro" id="IPR053152">
    <property type="entry name" value="Hydrolase_YcaC-like"/>
</dbReference>
<dbReference type="EMBL" id="ML178840">
    <property type="protein sequence ID" value="TFK98327.1"/>
    <property type="molecule type" value="Genomic_DNA"/>
</dbReference>
<organism evidence="4 5">
    <name type="scientific">Pterulicium gracile</name>
    <dbReference type="NCBI Taxonomy" id="1884261"/>
    <lineage>
        <taxon>Eukaryota</taxon>
        <taxon>Fungi</taxon>
        <taxon>Dikarya</taxon>
        <taxon>Basidiomycota</taxon>
        <taxon>Agaricomycotina</taxon>
        <taxon>Agaricomycetes</taxon>
        <taxon>Agaricomycetidae</taxon>
        <taxon>Agaricales</taxon>
        <taxon>Pleurotineae</taxon>
        <taxon>Pterulaceae</taxon>
        <taxon>Pterulicium</taxon>
    </lineage>
</organism>
<proteinExistence type="inferred from homology"/>
<evidence type="ECO:0000313" key="5">
    <source>
        <dbReference type="Proteomes" id="UP000305067"/>
    </source>
</evidence>
<dbReference type="SUPFAM" id="SSF52499">
    <property type="entry name" value="Isochorismatase-like hydrolases"/>
    <property type="match status" value="1"/>
</dbReference>
<sequence>MSSQATFATWKSTLSALMVLLLIQSFAVAFTFERINKDDAALLVVDHQVGLFHLARDWQPDQYRNNMLAHAAIGKVFDLPTILTTSAETGPNGPLPKEIVEMHPDAPLIKRNGEVNAWDNEDFRNAVEATGKKQVIVAGITTDVCVVFVALSLREAGYTVFVNSDASGTFDVKTANEANDRMRDAGVHVLSQFAVATDLMRDWRNTPGAPEMLPFFDQYLSAYAFVARGHRAAVLNGTILEGENA</sequence>
<gene>
    <name evidence="4" type="ORF">BDV98DRAFT_572985</name>
</gene>
<evidence type="ECO:0000256" key="2">
    <source>
        <dbReference type="SAM" id="SignalP"/>
    </source>
</evidence>
<feature type="domain" description="Isochorismatase-like" evidence="3">
    <location>
        <begin position="41"/>
        <end position="191"/>
    </location>
</feature>
<protein>
    <submittedName>
        <fullName evidence="4">YcaC protein</fullName>
    </submittedName>
</protein>
<dbReference type="Gene3D" id="3.40.50.850">
    <property type="entry name" value="Isochorismatase-like"/>
    <property type="match status" value="1"/>
</dbReference>
<evidence type="ECO:0000259" key="3">
    <source>
        <dbReference type="Pfam" id="PF00857"/>
    </source>
</evidence>
<accession>A0A5C3QAV5</accession>
<dbReference type="PANTHER" id="PTHR43559:SF3">
    <property type="entry name" value="HYDROLASE YCAC-RELATED"/>
    <property type="match status" value="1"/>
</dbReference>
<evidence type="ECO:0000313" key="4">
    <source>
        <dbReference type="EMBL" id="TFK98327.1"/>
    </source>
</evidence>
<comment type="similarity">
    <text evidence="1">Belongs to the isochorismatase family.</text>
</comment>
<dbReference type="InterPro" id="IPR000868">
    <property type="entry name" value="Isochorismatase-like_dom"/>
</dbReference>
<reference evidence="4 5" key="1">
    <citation type="journal article" date="2019" name="Nat. Ecol. Evol.">
        <title>Megaphylogeny resolves global patterns of mushroom evolution.</title>
        <authorList>
            <person name="Varga T."/>
            <person name="Krizsan K."/>
            <person name="Foldi C."/>
            <person name="Dima B."/>
            <person name="Sanchez-Garcia M."/>
            <person name="Sanchez-Ramirez S."/>
            <person name="Szollosi G.J."/>
            <person name="Szarkandi J.G."/>
            <person name="Papp V."/>
            <person name="Albert L."/>
            <person name="Andreopoulos W."/>
            <person name="Angelini C."/>
            <person name="Antonin V."/>
            <person name="Barry K.W."/>
            <person name="Bougher N.L."/>
            <person name="Buchanan P."/>
            <person name="Buyck B."/>
            <person name="Bense V."/>
            <person name="Catcheside P."/>
            <person name="Chovatia M."/>
            <person name="Cooper J."/>
            <person name="Damon W."/>
            <person name="Desjardin D."/>
            <person name="Finy P."/>
            <person name="Geml J."/>
            <person name="Haridas S."/>
            <person name="Hughes K."/>
            <person name="Justo A."/>
            <person name="Karasinski D."/>
            <person name="Kautmanova I."/>
            <person name="Kiss B."/>
            <person name="Kocsube S."/>
            <person name="Kotiranta H."/>
            <person name="LaButti K.M."/>
            <person name="Lechner B.E."/>
            <person name="Liimatainen K."/>
            <person name="Lipzen A."/>
            <person name="Lukacs Z."/>
            <person name="Mihaltcheva S."/>
            <person name="Morgado L.N."/>
            <person name="Niskanen T."/>
            <person name="Noordeloos M.E."/>
            <person name="Ohm R.A."/>
            <person name="Ortiz-Santana B."/>
            <person name="Ovrebo C."/>
            <person name="Racz N."/>
            <person name="Riley R."/>
            <person name="Savchenko A."/>
            <person name="Shiryaev A."/>
            <person name="Soop K."/>
            <person name="Spirin V."/>
            <person name="Szebenyi C."/>
            <person name="Tomsovsky M."/>
            <person name="Tulloss R.E."/>
            <person name="Uehling J."/>
            <person name="Grigoriev I.V."/>
            <person name="Vagvolgyi C."/>
            <person name="Papp T."/>
            <person name="Martin F.M."/>
            <person name="Miettinen O."/>
            <person name="Hibbett D.S."/>
            <person name="Nagy L.G."/>
        </authorList>
    </citation>
    <scope>NUCLEOTIDE SEQUENCE [LARGE SCALE GENOMIC DNA]</scope>
    <source>
        <strain evidence="4 5">CBS 309.79</strain>
    </source>
</reference>
<name>A0A5C3QAV5_9AGAR</name>
<dbReference type="Pfam" id="PF00857">
    <property type="entry name" value="Isochorismatase"/>
    <property type="match status" value="1"/>
</dbReference>
<feature type="signal peptide" evidence="2">
    <location>
        <begin position="1"/>
        <end position="29"/>
    </location>
</feature>
<evidence type="ECO:0000256" key="1">
    <source>
        <dbReference type="ARBA" id="ARBA00006336"/>
    </source>
</evidence>
<dbReference type="OrthoDB" id="245563at2759"/>
<dbReference type="InterPro" id="IPR036380">
    <property type="entry name" value="Isochorismatase-like_sf"/>
</dbReference>
<keyword evidence="5" id="KW-1185">Reference proteome</keyword>
<dbReference type="Proteomes" id="UP000305067">
    <property type="component" value="Unassembled WGS sequence"/>
</dbReference>
<keyword evidence="2" id="KW-0732">Signal</keyword>
<dbReference type="PANTHER" id="PTHR43559">
    <property type="entry name" value="HYDROLASE YCAC-RELATED"/>
    <property type="match status" value="1"/>
</dbReference>